<accession>A0A365HCV7</accession>
<dbReference type="InterPro" id="IPR008335">
    <property type="entry name" value="Mopterin_OxRdtase_euk"/>
</dbReference>
<feature type="region of interest" description="Disordered" evidence="1">
    <location>
        <begin position="1"/>
        <end position="23"/>
    </location>
</feature>
<dbReference type="RefSeq" id="WP_111863445.1">
    <property type="nucleotide sequence ID" value="NZ_QLYX01000002.1"/>
</dbReference>
<dbReference type="PRINTS" id="PR00407">
    <property type="entry name" value="EUMOPTERIN"/>
</dbReference>
<evidence type="ECO:0000256" key="1">
    <source>
        <dbReference type="SAM" id="MobiDB-lite"/>
    </source>
</evidence>
<evidence type="ECO:0000313" key="5">
    <source>
        <dbReference type="Proteomes" id="UP000251891"/>
    </source>
</evidence>
<gene>
    <name evidence="4" type="ORF">DPM19_04000</name>
</gene>
<dbReference type="CDD" id="cd00321">
    <property type="entry name" value="SO_family_Moco"/>
    <property type="match status" value="1"/>
</dbReference>
<dbReference type="SUPFAM" id="SSF56524">
    <property type="entry name" value="Oxidoreductase molybdopterin-binding domain"/>
    <property type="match status" value="1"/>
</dbReference>
<dbReference type="GO" id="GO:0016491">
    <property type="term" value="F:oxidoreductase activity"/>
    <property type="evidence" value="ECO:0007669"/>
    <property type="project" value="InterPro"/>
</dbReference>
<feature type="transmembrane region" description="Helical" evidence="2">
    <location>
        <begin position="135"/>
        <end position="157"/>
    </location>
</feature>
<keyword evidence="2" id="KW-0812">Transmembrane</keyword>
<dbReference type="AlphaFoldDB" id="A0A365HCV7"/>
<reference evidence="4 5" key="1">
    <citation type="submission" date="2018-06" db="EMBL/GenBank/DDBJ databases">
        <title>Actinomadura craniellae sp. nov. isolated from marine sponge Craniella sp.</title>
        <authorList>
            <person name="Li L."/>
            <person name="Xu Q.H."/>
            <person name="Lin H.W."/>
            <person name="Lu Y.H."/>
        </authorList>
    </citation>
    <scope>NUCLEOTIDE SEQUENCE [LARGE SCALE GENOMIC DNA]</scope>
    <source>
        <strain evidence="4 5">LHW63021</strain>
    </source>
</reference>
<dbReference type="InterPro" id="IPR000572">
    <property type="entry name" value="OxRdtase_Mopterin-bd_dom"/>
</dbReference>
<feature type="transmembrane region" description="Helical" evidence="2">
    <location>
        <begin position="48"/>
        <end position="72"/>
    </location>
</feature>
<feature type="transmembrane region" description="Helical" evidence="2">
    <location>
        <begin position="163"/>
        <end position="184"/>
    </location>
</feature>
<dbReference type="InterPro" id="IPR036374">
    <property type="entry name" value="OxRdtase_Mopterin-bd_sf"/>
</dbReference>
<dbReference type="EMBL" id="QLYX01000002">
    <property type="protein sequence ID" value="RAY16103.1"/>
    <property type="molecule type" value="Genomic_DNA"/>
</dbReference>
<dbReference type="PANTHER" id="PTHR43032:SF2">
    <property type="entry name" value="BLL0505 PROTEIN"/>
    <property type="match status" value="1"/>
</dbReference>
<evidence type="ECO:0000256" key="2">
    <source>
        <dbReference type="SAM" id="Phobius"/>
    </source>
</evidence>
<keyword evidence="2" id="KW-0472">Membrane</keyword>
<sequence length="410" mass="44776">MLRRPRTPDRRTTGRLNSPGIRRSLGRASTVPATVGDRFTSALHGERVAAWLGVWLGISFTVAFVTGLISHFMQHPPGWAAWPARPVGLYRFTQGLHVIGGLATVPLLLAKLWTVYPKLWRWPPFRSPRHAVGRGLIFLLVAGALFQVGTGVLNIAYWYPFPFFFTTAHYWTAYVLFGALLIHAADEWAKVRRHVPGGSLDRPLRPRSAEDRTRRGFFASVAAACGLVALTTAGEAFTPLARLAVLAPRRPGVGPQGLPVNKSAAAAGVTAAAVDPGWRLAVTGDVARELSLSLAELQALPQRTARLPISCVEGWSAEGTWSGVRLRDLLRRAGAPDGARVRVESLERGGRYRTSTVDPPHWHDPLTLLALRLNGEPLDLDHGRPCRLIAPNRPGVLQTKWVTRLVVTAP</sequence>
<keyword evidence="5" id="KW-1185">Reference proteome</keyword>
<evidence type="ECO:0000313" key="4">
    <source>
        <dbReference type="EMBL" id="RAY16103.1"/>
    </source>
</evidence>
<dbReference type="PANTHER" id="PTHR43032">
    <property type="entry name" value="PROTEIN-METHIONINE-SULFOXIDE REDUCTASE"/>
    <property type="match status" value="1"/>
</dbReference>
<dbReference type="InterPro" id="IPR016174">
    <property type="entry name" value="Di-haem_cyt_TM"/>
</dbReference>
<dbReference type="GO" id="GO:0016020">
    <property type="term" value="C:membrane"/>
    <property type="evidence" value="ECO:0007669"/>
    <property type="project" value="InterPro"/>
</dbReference>
<evidence type="ECO:0000259" key="3">
    <source>
        <dbReference type="Pfam" id="PF00174"/>
    </source>
</evidence>
<comment type="caution">
    <text evidence="4">The sequence shown here is derived from an EMBL/GenBank/DDBJ whole genome shotgun (WGS) entry which is preliminary data.</text>
</comment>
<protein>
    <submittedName>
        <fullName evidence="4">Molybdopterin-binding protein</fullName>
    </submittedName>
</protein>
<dbReference type="OrthoDB" id="9795587at2"/>
<dbReference type="Pfam" id="PF00174">
    <property type="entry name" value="Oxidored_molyb"/>
    <property type="match status" value="1"/>
</dbReference>
<dbReference type="Gene3D" id="3.90.420.10">
    <property type="entry name" value="Oxidoreductase, molybdopterin-binding domain"/>
    <property type="match status" value="1"/>
</dbReference>
<feature type="domain" description="Oxidoreductase molybdopterin-binding" evidence="3">
    <location>
        <begin position="277"/>
        <end position="408"/>
    </location>
</feature>
<keyword evidence="2" id="KW-1133">Transmembrane helix</keyword>
<proteinExistence type="predicted"/>
<dbReference type="GO" id="GO:0022904">
    <property type="term" value="P:respiratory electron transport chain"/>
    <property type="evidence" value="ECO:0007669"/>
    <property type="project" value="InterPro"/>
</dbReference>
<feature type="transmembrane region" description="Helical" evidence="2">
    <location>
        <begin position="217"/>
        <end position="237"/>
    </location>
</feature>
<dbReference type="SUPFAM" id="SSF81342">
    <property type="entry name" value="Transmembrane di-heme cytochromes"/>
    <property type="match status" value="1"/>
</dbReference>
<name>A0A365HCV7_9ACTN</name>
<feature type="transmembrane region" description="Helical" evidence="2">
    <location>
        <begin position="92"/>
        <end position="114"/>
    </location>
</feature>
<organism evidence="4 5">
    <name type="scientific">Actinomadura craniellae</name>
    <dbReference type="NCBI Taxonomy" id="2231787"/>
    <lineage>
        <taxon>Bacteria</taxon>
        <taxon>Bacillati</taxon>
        <taxon>Actinomycetota</taxon>
        <taxon>Actinomycetes</taxon>
        <taxon>Streptosporangiales</taxon>
        <taxon>Thermomonosporaceae</taxon>
        <taxon>Actinomadura</taxon>
    </lineage>
</organism>
<dbReference type="Proteomes" id="UP000251891">
    <property type="component" value="Unassembled WGS sequence"/>
</dbReference>
<feature type="compositionally biased region" description="Basic and acidic residues" evidence="1">
    <location>
        <begin position="1"/>
        <end position="12"/>
    </location>
</feature>